<gene>
    <name evidence="2" type="ORF">IX39_04555</name>
</gene>
<dbReference type="RefSeq" id="WP_034673820.1">
    <property type="nucleotide sequence ID" value="NZ_FPAP01000002.1"/>
</dbReference>
<dbReference type="Proteomes" id="UP000028713">
    <property type="component" value="Unassembled WGS sequence"/>
</dbReference>
<evidence type="ECO:0000313" key="3">
    <source>
        <dbReference type="Proteomes" id="UP000028713"/>
    </source>
</evidence>
<organism evidence="2 3">
    <name type="scientific">Chryseobacterium formosense</name>
    <dbReference type="NCBI Taxonomy" id="236814"/>
    <lineage>
        <taxon>Bacteria</taxon>
        <taxon>Pseudomonadati</taxon>
        <taxon>Bacteroidota</taxon>
        <taxon>Flavobacteriia</taxon>
        <taxon>Flavobacteriales</taxon>
        <taxon>Weeksellaceae</taxon>
        <taxon>Chryseobacterium group</taxon>
        <taxon>Chryseobacterium</taxon>
    </lineage>
</organism>
<dbReference type="SUPFAM" id="SSF160574">
    <property type="entry name" value="BT0923-like"/>
    <property type="match status" value="1"/>
</dbReference>
<name>A0A085Z661_9FLAO</name>
<comment type="caution">
    <text evidence="2">The sequence shown here is derived from an EMBL/GenBank/DDBJ whole genome shotgun (WGS) entry which is preliminary data.</text>
</comment>
<evidence type="ECO:0000313" key="2">
    <source>
        <dbReference type="EMBL" id="KFE99924.1"/>
    </source>
</evidence>
<dbReference type="InterPro" id="IPR021533">
    <property type="entry name" value="PepSY-like"/>
</dbReference>
<feature type="domain" description="Putative beta-lactamase-inhibitor-like PepSY-like" evidence="1">
    <location>
        <begin position="21"/>
        <end position="79"/>
    </location>
</feature>
<dbReference type="Gene3D" id="3.10.450.360">
    <property type="match status" value="1"/>
</dbReference>
<reference evidence="2 3" key="1">
    <citation type="submission" date="2014-07" db="EMBL/GenBank/DDBJ databases">
        <title>Genome of Chryseobacterium formosense LMG 24722.</title>
        <authorList>
            <person name="Pipes S.E."/>
            <person name="Stropko S.J."/>
            <person name="Newman J.D."/>
        </authorList>
    </citation>
    <scope>NUCLEOTIDE SEQUENCE [LARGE SCALE GENOMIC DNA]</scope>
    <source>
        <strain evidence="2 3">LMG 24722</strain>
    </source>
</reference>
<proteinExistence type="predicted"/>
<dbReference type="OrthoDB" id="1121502at2"/>
<dbReference type="EMBL" id="JPRP01000001">
    <property type="protein sequence ID" value="KFE99924.1"/>
    <property type="molecule type" value="Genomic_DNA"/>
</dbReference>
<accession>A0A085Z661</accession>
<dbReference type="STRING" id="236814.IX39_04555"/>
<keyword evidence="3" id="KW-1185">Reference proteome</keyword>
<dbReference type="eggNOG" id="COG3212">
    <property type="taxonomic scope" value="Bacteria"/>
</dbReference>
<dbReference type="Pfam" id="PF11396">
    <property type="entry name" value="PepSY_like"/>
    <property type="match status" value="2"/>
</dbReference>
<protein>
    <recommendedName>
        <fullName evidence="1">Putative beta-lactamase-inhibitor-like PepSY-like domain-containing protein</fullName>
    </recommendedName>
</protein>
<feature type="domain" description="Putative beta-lactamase-inhibitor-like PepSY-like" evidence="1">
    <location>
        <begin position="81"/>
        <end position="143"/>
    </location>
</feature>
<dbReference type="AlphaFoldDB" id="A0A085Z661"/>
<evidence type="ECO:0000259" key="1">
    <source>
        <dbReference type="Pfam" id="PF11396"/>
    </source>
</evidence>
<sequence length="148" mass="17106">MKNLILTISILSLSFNQISAQNIHQSEVPSVILNHFQKTFSKASDIEWEIKGNLYEVEFETGFLGDDHKVLYSKDGKLVRHEEEISKNNLPKTVLASIKKSFNGYRTDDIKKITEAGKVIYQIELKNYSQEWKVIFDAQGRILQKKED</sequence>